<dbReference type="Gene3D" id="2.40.128.130">
    <property type="entry name" value="Autotransporter beta-domain"/>
    <property type="match status" value="1"/>
</dbReference>
<dbReference type="InterPro" id="IPR005546">
    <property type="entry name" value="Autotransporte_beta"/>
</dbReference>
<dbReference type="InterPro" id="IPR006315">
    <property type="entry name" value="OM_autotransptr_brl_dom"/>
</dbReference>
<evidence type="ECO:0000259" key="2">
    <source>
        <dbReference type="PROSITE" id="PS51208"/>
    </source>
</evidence>
<dbReference type="Pfam" id="PF03797">
    <property type="entry name" value="Autotransporter"/>
    <property type="match status" value="1"/>
</dbReference>
<name>A0A6I3WJY8_9PSED</name>
<evidence type="ECO:0000313" key="3">
    <source>
        <dbReference type="EMBL" id="MUF07623.1"/>
    </source>
</evidence>
<dbReference type="GO" id="GO:0019867">
    <property type="term" value="C:outer membrane"/>
    <property type="evidence" value="ECO:0007669"/>
    <property type="project" value="InterPro"/>
</dbReference>
<feature type="signal peptide" evidence="1">
    <location>
        <begin position="1"/>
        <end position="27"/>
    </location>
</feature>
<evidence type="ECO:0000256" key="1">
    <source>
        <dbReference type="SAM" id="SignalP"/>
    </source>
</evidence>
<keyword evidence="1" id="KW-0732">Signal</keyword>
<organism evidence="3 4">
    <name type="scientific">Pseudomonas spelaei</name>
    <dbReference type="NCBI Taxonomy" id="1055469"/>
    <lineage>
        <taxon>Bacteria</taxon>
        <taxon>Pseudomonadati</taxon>
        <taxon>Pseudomonadota</taxon>
        <taxon>Gammaproteobacteria</taxon>
        <taxon>Pseudomonadales</taxon>
        <taxon>Pseudomonadaceae</taxon>
        <taxon>Pseudomonas</taxon>
    </lineage>
</organism>
<reference evidence="3 4" key="1">
    <citation type="submission" date="2019-11" db="EMBL/GenBank/DDBJ databases">
        <title>Pseudomonas karstica sp. nov. and Pseudomonas spelaei sp. nov. from karst caves.</title>
        <authorList>
            <person name="Zeman M."/>
        </authorList>
    </citation>
    <scope>NUCLEOTIDE SEQUENCE [LARGE SCALE GENOMIC DNA]</scope>
    <source>
        <strain evidence="3 4">CCM 7893</strain>
    </source>
</reference>
<dbReference type="SMART" id="SM00869">
    <property type="entry name" value="Autotransporter"/>
    <property type="match status" value="1"/>
</dbReference>
<dbReference type="InterPro" id="IPR036709">
    <property type="entry name" value="Autotransporte_beta_dom_sf"/>
</dbReference>
<dbReference type="OrthoDB" id="5760545at2"/>
<dbReference type="NCBIfam" id="TIGR01414">
    <property type="entry name" value="autotrans_barl"/>
    <property type="match status" value="1"/>
</dbReference>
<dbReference type="AlphaFoldDB" id="A0A6I3WJY8"/>
<dbReference type="EMBL" id="WNNK01000028">
    <property type="protein sequence ID" value="MUF07623.1"/>
    <property type="molecule type" value="Genomic_DNA"/>
</dbReference>
<comment type="caution">
    <text evidence="3">The sequence shown here is derived from an EMBL/GenBank/DDBJ whole genome shotgun (WGS) entry which is preliminary data.</text>
</comment>
<dbReference type="PROSITE" id="PS51208">
    <property type="entry name" value="AUTOTRANSPORTER"/>
    <property type="match status" value="1"/>
</dbReference>
<evidence type="ECO:0000313" key="4">
    <source>
        <dbReference type="Proteomes" id="UP000438196"/>
    </source>
</evidence>
<dbReference type="SUPFAM" id="SSF103515">
    <property type="entry name" value="Autotransporter"/>
    <property type="match status" value="1"/>
</dbReference>
<gene>
    <name evidence="3" type="ORF">GNF76_25035</name>
</gene>
<dbReference type="Proteomes" id="UP000438196">
    <property type="component" value="Unassembled WGS sequence"/>
</dbReference>
<dbReference type="RefSeq" id="WP_155585763.1">
    <property type="nucleotide sequence ID" value="NZ_JBHSTH010000020.1"/>
</dbReference>
<proteinExistence type="predicted"/>
<keyword evidence="4" id="KW-1185">Reference proteome</keyword>
<protein>
    <submittedName>
        <fullName evidence="3">Autotransporter domain-containing protein</fullName>
    </submittedName>
</protein>
<feature type="domain" description="Autotransporter" evidence="2">
    <location>
        <begin position="753"/>
        <end position="1029"/>
    </location>
</feature>
<sequence>MSFTPRRLALNISLIVSGAWFSQASQAEIAIRTPTTVAQFIGSGNGMDPGLWVLSTGSINTVGTSVEIRSSPSWYPYSRVSNYGQIVSSGAAAIATRDFQNGSGSYTVENAAGALIQGANDAIRINAGLENNSEIKLKNSGTIRALNGQALDFSSVVGERARTTIENQKGAVIRADAGDAIRTGSHVDLTNDGEISTGDLRSAADTFDAIKIGSATDVQITNSGLISGGRNGISGEQIKYLRNLGTLLGRNGAGITLVGDGRVYNANGTIIGRHDGQQTNVDSDGIRIGGIAYINNAGIIQGTGASGLDKHGRPNTSDGVSIAGGYIFNGGPAIWNTPRSGSITGADNGLLVSDGHDGSALGATTLRNFVDLRGVNGYGAKFIGDFDDQVFNGGLISGGNGVALDLGGGNDTLTLLHGARFEGLVDGGTGHNTMILEGYQHFWYPDPPDGTLGETRNFESLQVRRGYWVLNSQGDFSQGAQVFNGGLLDNQGSIAGNVLVNQGGEYQGRGSVANLTINGRLNTNTTVGAPQVNGNLIMGTGSTFYFSTNSDGSAATTHVTGNAKLNGAYLVPNSGPDYNYPWHSRYTILEAGSITGTFDEAYLNYYAFLTPKLSYEANRVDLSYTRNDIDFMEYARTANGARAVQSIESISWRYRDDMYGPYPPFFWQPNPLNDALLNTSEATASAAIEALAGSSNANLSSATLTASALVGTSMLSAMRQIGNGAGLLVGLESTQTPELAATGVPSSARNLNDPNARGRVWLQGIGSYGKLDGQHGSDGMQQRTQGSLLGVDWSLSSTWRLGVVGGYSKTNLDSHNVDNKLRSWHVGGYAVRQDGPVALRLGAAYSHHDGDNKRTVEFEGFSDKPKGNYDADSQQAFAELGYALGSGRFNIEPFANLGYQRYHRDSFTEKGGIASLKVDAQTQDNFSSTFGMRLAHLSQLDNGISLTPRASLGWRHVYGNLDSETRQAFVVGGDAFNVEGSALDRDSLMVEAGLDVGLSARHTLSVGYNGELGSNSRNHAVVGQWQMSF</sequence>
<feature type="chain" id="PRO_5026335303" evidence="1">
    <location>
        <begin position="28"/>
        <end position="1029"/>
    </location>
</feature>
<accession>A0A6I3WJY8</accession>